<dbReference type="PANTHER" id="PTHR43236:SF1">
    <property type="entry name" value="BLL7220 PROTEIN"/>
    <property type="match status" value="1"/>
</dbReference>
<dbReference type="SUPFAM" id="SSF47413">
    <property type="entry name" value="lambda repressor-like DNA-binding domains"/>
    <property type="match status" value="1"/>
</dbReference>
<feature type="region of interest" description="Disordered" evidence="2">
    <location>
        <begin position="383"/>
        <end position="404"/>
    </location>
</feature>
<keyword evidence="5" id="KW-1185">Reference proteome</keyword>
<dbReference type="InterPro" id="IPR010359">
    <property type="entry name" value="IrrE_HExxH"/>
</dbReference>
<proteinExistence type="inferred from homology"/>
<reference evidence="4 5" key="1">
    <citation type="submission" date="2023-03" db="EMBL/GenBank/DDBJ databases">
        <title>WGS of Methanotrichaceae archaeon Mx.</title>
        <authorList>
            <person name="Sorokin D.Y."/>
            <person name="Merkel A.Y."/>
        </authorList>
    </citation>
    <scope>NUCLEOTIDE SEQUENCE [LARGE SCALE GENOMIC DNA]</scope>
    <source>
        <strain evidence="4 5">Mx</strain>
    </source>
</reference>
<dbReference type="EMBL" id="JARFPK010000021">
    <property type="protein sequence ID" value="MDF0590882.1"/>
    <property type="molecule type" value="Genomic_DNA"/>
</dbReference>
<evidence type="ECO:0000256" key="1">
    <source>
        <dbReference type="ARBA" id="ARBA00007227"/>
    </source>
</evidence>
<feature type="compositionally biased region" description="Basic and acidic residues" evidence="2">
    <location>
        <begin position="388"/>
        <end position="404"/>
    </location>
</feature>
<dbReference type="Gene3D" id="1.10.260.40">
    <property type="entry name" value="lambda repressor-like DNA-binding domains"/>
    <property type="match status" value="1"/>
</dbReference>
<dbReference type="Gene3D" id="1.10.10.2910">
    <property type="match status" value="1"/>
</dbReference>
<accession>A0ABT5X871</accession>
<evidence type="ECO:0000313" key="5">
    <source>
        <dbReference type="Proteomes" id="UP001220010"/>
    </source>
</evidence>
<gene>
    <name evidence="4" type="ORF">P0O15_06845</name>
</gene>
<protein>
    <submittedName>
        <fullName evidence="4">XRE family transcriptional regulator</fullName>
    </submittedName>
</protein>
<feature type="domain" description="HTH cro/C1-type" evidence="3">
    <location>
        <begin position="7"/>
        <end position="61"/>
    </location>
</feature>
<dbReference type="Pfam" id="PF06114">
    <property type="entry name" value="Peptidase_M78"/>
    <property type="match status" value="1"/>
</dbReference>
<sequence length="404" mass="44938">MTIGERIKQARKIRGMSQRELAERAGVSAQAISKYERDINAPSSGVLLRLSKALGVGVEFFVRPRAVVAITPDYRRRRALPKKKEAAIIAGIADCLERYLEIERILRPDEGGLRFEHPPGFPRSVSSMEEVERAATDLRRAWDLGSGPLDNLVHLLEDRGIKVGVIDLAGGKGFDACTFFAEDDGRAPVVVARSNLTGDRQRGKGFDACTFFAEDDGRAPVVVARSNLTGDRQRFSIAHELGHFMIEPGGGLDAERAASRFAGAFLVPEKAARFELELAEGKGWRRDLSDFELLALKLKYGMSMKAWIYRAKDLGIISEEKATALFKRFRARGWHKREPGGEIPEEWPMRFELLVNLALAEEAISKRRASELLNKPVEQSIAEAAEEDGSRLPKEDGVLRLDQD</sequence>
<evidence type="ECO:0000259" key="3">
    <source>
        <dbReference type="PROSITE" id="PS50943"/>
    </source>
</evidence>
<comment type="caution">
    <text evidence="4">The sequence shown here is derived from an EMBL/GenBank/DDBJ whole genome shotgun (WGS) entry which is preliminary data.</text>
</comment>
<name>A0ABT5X871_9EURY</name>
<dbReference type="InterPro" id="IPR001387">
    <property type="entry name" value="Cro/C1-type_HTH"/>
</dbReference>
<dbReference type="CDD" id="cd00093">
    <property type="entry name" value="HTH_XRE"/>
    <property type="match status" value="1"/>
</dbReference>
<evidence type="ECO:0000313" key="4">
    <source>
        <dbReference type="EMBL" id="MDF0590882.1"/>
    </source>
</evidence>
<organism evidence="4 5">
    <name type="scientific">Candidatus Methanocrinis natronophilus</name>
    <dbReference type="NCBI Taxonomy" id="3033396"/>
    <lineage>
        <taxon>Archaea</taxon>
        <taxon>Methanobacteriati</taxon>
        <taxon>Methanobacteriota</taxon>
        <taxon>Stenosarchaea group</taxon>
        <taxon>Methanomicrobia</taxon>
        <taxon>Methanotrichales</taxon>
        <taxon>Methanotrichaceae</taxon>
        <taxon>Methanocrinis</taxon>
    </lineage>
</organism>
<dbReference type="InterPro" id="IPR010982">
    <property type="entry name" value="Lambda_DNA-bd_dom_sf"/>
</dbReference>
<evidence type="ECO:0000256" key="2">
    <source>
        <dbReference type="SAM" id="MobiDB-lite"/>
    </source>
</evidence>
<dbReference type="SMART" id="SM00530">
    <property type="entry name" value="HTH_XRE"/>
    <property type="match status" value="1"/>
</dbReference>
<dbReference type="PANTHER" id="PTHR43236">
    <property type="entry name" value="ANTITOXIN HIGA1"/>
    <property type="match status" value="1"/>
</dbReference>
<dbReference type="Pfam" id="PF01381">
    <property type="entry name" value="HTH_3"/>
    <property type="match status" value="1"/>
</dbReference>
<dbReference type="Proteomes" id="UP001220010">
    <property type="component" value="Unassembled WGS sequence"/>
</dbReference>
<comment type="similarity">
    <text evidence="1">Belongs to the short-chain fatty acyl-CoA assimilation regulator (ScfR) family.</text>
</comment>
<dbReference type="RefSeq" id="WP_316966627.1">
    <property type="nucleotide sequence ID" value="NZ_JARFPK010000021.1"/>
</dbReference>
<dbReference type="InterPro" id="IPR052345">
    <property type="entry name" value="Rad_response_metalloprotease"/>
</dbReference>
<dbReference type="PROSITE" id="PS50943">
    <property type="entry name" value="HTH_CROC1"/>
    <property type="match status" value="1"/>
</dbReference>